<evidence type="ECO:0000313" key="2">
    <source>
        <dbReference type="EMBL" id="KAA1109394.1"/>
    </source>
</evidence>
<proteinExistence type="predicted"/>
<dbReference type="EMBL" id="VDEP01000305">
    <property type="protein sequence ID" value="KAA1109394.1"/>
    <property type="molecule type" value="Genomic_DNA"/>
</dbReference>
<evidence type="ECO:0000313" key="4">
    <source>
        <dbReference type="Proteomes" id="UP000325313"/>
    </source>
</evidence>
<organism evidence="2 4">
    <name type="scientific">Puccinia graminis f. sp. tritici</name>
    <dbReference type="NCBI Taxonomy" id="56615"/>
    <lineage>
        <taxon>Eukaryota</taxon>
        <taxon>Fungi</taxon>
        <taxon>Dikarya</taxon>
        <taxon>Basidiomycota</taxon>
        <taxon>Pucciniomycotina</taxon>
        <taxon>Pucciniomycetes</taxon>
        <taxon>Pucciniales</taxon>
        <taxon>Pucciniaceae</taxon>
        <taxon>Puccinia</taxon>
    </lineage>
</organism>
<name>A0A5B0Q8V9_PUCGR</name>
<reference evidence="3 4" key="1">
    <citation type="submission" date="2019-05" db="EMBL/GenBank/DDBJ databases">
        <title>Emergence of the Ug99 lineage of the wheat stem rust pathogen through somatic hybridization.</title>
        <authorList>
            <person name="Li F."/>
            <person name="Upadhyaya N.M."/>
            <person name="Sperschneider J."/>
            <person name="Matny O."/>
            <person name="Nguyen-Phuc H."/>
            <person name="Mago R."/>
            <person name="Raley C."/>
            <person name="Miller M.E."/>
            <person name="Silverstein K.A.T."/>
            <person name="Henningsen E."/>
            <person name="Hirsch C.D."/>
            <person name="Visser B."/>
            <person name="Pretorius Z.A."/>
            <person name="Steffenson B.J."/>
            <person name="Schwessinger B."/>
            <person name="Dodds P.N."/>
            <person name="Figueroa M."/>
        </authorList>
    </citation>
    <scope>NUCLEOTIDE SEQUENCE [LARGE SCALE GENOMIC DNA]</scope>
    <source>
        <strain evidence="1">21-0</strain>
        <strain evidence="2 4">Ug99</strain>
    </source>
</reference>
<protein>
    <submittedName>
        <fullName evidence="2">GTPase-activating protein</fullName>
    </submittedName>
</protein>
<gene>
    <name evidence="2" type="primary">GYP1_2</name>
    <name evidence="1" type="ORF">PGT21_033513</name>
    <name evidence="2" type="ORF">PGTUg99_031924</name>
</gene>
<dbReference type="SUPFAM" id="SSF47923">
    <property type="entry name" value="Ypt/Rab-GAP domain of gyp1p"/>
    <property type="match status" value="1"/>
</dbReference>
<dbReference type="OrthoDB" id="26371at2759"/>
<sequence>MPFFKVFLTAYINGEEAELFDVGRLPAEALEAIEADSFWSLSKLLEGIQDNYIFAQPGIQRQLARMKELCERVDVKSYTTNTRDDVLMPK</sequence>
<dbReference type="Proteomes" id="UP000325313">
    <property type="component" value="Unassembled WGS sequence"/>
</dbReference>
<keyword evidence="3" id="KW-1185">Reference proteome</keyword>
<evidence type="ECO:0000313" key="1">
    <source>
        <dbReference type="EMBL" id="KAA1106339.1"/>
    </source>
</evidence>
<evidence type="ECO:0000313" key="3">
    <source>
        <dbReference type="Proteomes" id="UP000324748"/>
    </source>
</evidence>
<accession>A0A5B0Q8V9</accession>
<dbReference type="EMBL" id="VSWC01000040">
    <property type="protein sequence ID" value="KAA1106339.1"/>
    <property type="molecule type" value="Genomic_DNA"/>
</dbReference>
<dbReference type="AlphaFoldDB" id="A0A5B0Q8V9"/>
<dbReference type="InterPro" id="IPR035969">
    <property type="entry name" value="Rab-GAP_TBC_sf"/>
</dbReference>
<dbReference type="Proteomes" id="UP000324748">
    <property type="component" value="Unassembled WGS sequence"/>
</dbReference>
<comment type="caution">
    <text evidence="2">The sequence shown here is derived from an EMBL/GenBank/DDBJ whole genome shotgun (WGS) entry which is preliminary data.</text>
</comment>